<keyword evidence="1" id="KW-0812">Transmembrane</keyword>
<reference evidence="2" key="2">
    <citation type="submission" date="2020-10" db="EMBL/GenBank/DDBJ databases">
        <authorList>
            <consortium name="NCBI Pathogen Detection Project"/>
        </authorList>
    </citation>
    <scope>NUCLEOTIDE SEQUENCE</scope>
    <source>
        <strain evidence="2">Morganella morganii ARLG-3209</strain>
    </source>
</reference>
<feature type="transmembrane region" description="Helical" evidence="1">
    <location>
        <begin position="82"/>
        <end position="101"/>
    </location>
</feature>
<organism evidence="2 3">
    <name type="scientific">Morganella morganii</name>
    <name type="common">Proteus morganii</name>
    <dbReference type="NCBI Taxonomy" id="582"/>
    <lineage>
        <taxon>Bacteria</taxon>
        <taxon>Pseudomonadati</taxon>
        <taxon>Pseudomonadota</taxon>
        <taxon>Gammaproteobacteria</taxon>
        <taxon>Enterobacterales</taxon>
        <taxon>Morganellaceae</taxon>
        <taxon>Morganella</taxon>
    </lineage>
</organism>
<comment type="caution">
    <text evidence="2">The sequence shown here is derived from an EMBL/GenBank/DDBJ whole genome shotgun (WGS) entry which is preliminary data.</text>
</comment>
<name>A0AAN5MDP1_MORMO</name>
<dbReference type="EMBL" id="DACSWI010000002">
    <property type="protein sequence ID" value="HAT3808407.1"/>
    <property type="molecule type" value="Genomic_DNA"/>
</dbReference>
<proteinExistence type="predicted"/>
<sequence>MDSMSMWKDKINLKILIWGTLIGGFISALVKWGSEVNMPPRVAGEVSPPAANIDAWLGWLGVNSHSLDYFYQGTLVSGAVTLYHWLFSFVFSFIYVLLSAYTPKIRIFYGAVYGVIVTIFAHGIMIPLFGFRHPSYNEGAVGWLWNLNGYELWSEVLGHIYWSVSIEICLIAVLASFSRPIRGCWIKK</sequence>
<feature type="transmembrane region" description="Helical" evidence="1">
    <location>
        <begin position="160"/>
        <end position="178"/>
    </location>
</feature>
<evidence type="ECO:0000313" key="3">
    <source>
        <dbReference type="Proteomes" id="UP000865968"/>
    </source>
</evidence>
<gene>
    <name evidence="2" type="ORF">I8608_001227</name>
</gene>
<accession>A0AAN5MDP1</accession>
<feature type="transmembrane region" description="Helical" evidence="1">
    <location>
        <begin position="12"/>
        <end position="30"/>
    </location>
</feature>
<dbReference type="AlphaFoldDB" id="A0AAN5MDP1"/>
<keyword evidence="1" id="KW-0472">Membrane</keyword>
<evidence type="ECO:0000256" key="1">
    <source>
        <dbReference type="SAM" id="Phobius"/>
    </source>
</evidence>
<keyword evidence="1" id="KW-1133">Transmembrane helix</keyword>
<dbReference type="InterPro" id="IPR009898">
    <property type="entry name" value="DUF1440"/>
</dbReference>
<protein>
    <submittedName>
        <fullName evidence="2">DUF1440 domain-containing protein</fullName>
    </submittedName>
</protein>
<dbReference type="Pfam" id="PF07274">
    <property type="entry name" value="DUF1440"/>
    <property type="match status" value="1"/>
</dbReference>
<evidence type="ECO:0000313" key="2">
    <source>
        <dbReference type="EMBL" id="HAT3808407.1"/>
    </source>
</evidence>
<dbReference type="Proteomes" id="UP000865968">
    <property type="component" value="Unassembled WGS sequence"/>
</dbReference>
<feature type="transmembrane region" description="Helical" evidence="1">
    <location>
        <begin position="108"/>
        <end position="129"/>
    </location>
</feature>
<reference evidence="2" key="1">
    <citation type="journal article" date="2018" name="Genome Biol.">
        <title>SKESA: strategic k-mer extension for scrupulous assemblies.</title>
        <authorList>
            <person name="Souvorov A."/>
            <person name="Agarwala R."/>
            <person name="Lipman D.J."/>
        </authorList>
    </citation>
    <scope>NUCLEOTIDE SEQUENCE</scope>
    <source>
        <strain evidence="2">Morganella morganii ARLG-3209</strain>
    </source>
</reference>